<dbReference type="Proteomes" id="UP000255297">
    <property type="component" value="Unassembled WGS sequence"/>
</dbReference>
<reference evidence="1 2" key="1">
    <citation type="submission" date="2018-06" db="EMBL/GenBank/DDBJ databases">
        <authorList>
            <consortium name="Pathogen Informatics"/>
            <person name="Doyle S."/>
        </authorList>
    </citation>
    <scope>NUCLEOTIDE SEQUENCE [LARGE SCALE GENOMIC DNA]</scope>
    <source>
        <strain evidence="1 2">NCTC11532</strain>
    </source>
</reference>
<dbReference type="AlphaFoldDB" id="A0A378LUY2"/>
<name>A0A378LUY2_9GAMM</name>
<dbReference type="InterPro" id="IPR036520">
    <property type="entry name" value="UPF0759_sf"/>
</dbReference>
<dbReference type="EMBL" id="UGPB01000001">
    <property type="protein sequence ID" value="STY29639.1"/>
    <property type="molecule type" value="Genomic_DNA"/>
</dbReference>
<protein>
    <submittedName>
        <fullName evidence="1">Protein of uncharacterized function DUF72</fullName>
    </submittedName>
</protein>
<organism evidence="1 2">
    <name type="scientific">Legionella wadsworthii</name>
    <dbReference type="NCBI Taxonomy" id="28088"/>
    <lineage>
        <taxon>Bacteria</taxon>
        <taxon>Pseudomonadati</taxon>
        <taxon>Pseudomonadota</taxon>
        <taxon>Gammaproteobacteria</taxon>
        <taxon>Legionellales</taxon>
        <taxon>Legionellaceae</taxon>
        <taxon>Legionella</taxon>
    </lineage>
</organism>
<dbReference type="PANTHER" id="PTHR30348:SF4">
    <property type="entry name" value="DUF72 DOMAIN-CONTAINING PROTEIN"/>
    <property type="match status" value="1"/>
</dbReference>
<dbReference type="Pfam" id="PF01904">
    <property type="entry name" value="DUF72"/>
    <property type="match status" value="1"/>
</dbReference>
<dbReference type="Gene3D" id="3.20.20.410">
    <property type="entry name" value="Protein of unknown function UPF0759"/>
    <property type="match status" value="1"/>
</dbReference>
<dbReference type="InterPro" id="IPR002763">
    <property type="entry name" value="DUF72"/>
</dbReference>
<evidence type="ECO:0000313" key="2">
    <source>
        <dbReference type="Proteomes" id="UP000255297"/>
    </source>
</evidence>
<gene>
    <name evidence="1" type="ORF">NCTC11532_01837</name>
</gene>
<dbReference type="SUPFAM" id="SSF117396">
    <property type="entry name" value="TM1631-like"/>
    <property type="match status" value="1"/>
</dbReference>
<dbReference type="PANTHER" id="PTHR30348">
    <property type="entry name" value="UNCHARACTERIZED PROTEIN YECE"/>
    <property type="match status" value="1"/>
</dbReference>
<evidence type="ECO:0000313" key="1">
    <source>
        <dbReference type="EMBL" id="STY29639.1"/>
    </source>
</evidence>
<accession>A0A378LUY2</accession>
<keyword evidence="2" id="KW-1185">Reference proteome</keyword>
<dbReference type="STRING" id="1122170.GCA_000701265_00649"/>
<sequence>MKKLFTNLSYFGEKIGPILFQLPPRWHKNIERFGEFIKQLTKDYRYAFEFRDRTWLDEDVYELLREYNIASCFYDFKAYQAPEIVTSDLIYIRLHGPHAAPYTGSYSRDKLAHYATKIHNWEKEGKLVYCYFDNDQNAYAPRDSQRLIEFLEKYSSEEQT</sequence>
<proteinExistence type="predicted"/>
<dbReference type="RefSeq" id="WP_278030593.1">
    <property type="nucleotide sequence ID" value="NZ_CAAAIS010000001.1"/>
</dbReference>